<dbReference type="Proteomes" id="UP000185984">
    <property type="component" value="Unassembled WGS sequence"/>
</dbReference>
<name>A0A1U7HL90_9CHRO</name>
<sequence length="95" mass="11041">MRILIKIQILVKLVVVRKVYLNQHRFCSSSSGQEEIGMNDSTNNNDDAHQKAIEQLWGDSLRKLTPKQRQLVIEILKNMKKKRPSRCLLKVNISI</sequence>
<protein>
    <submittedName>
        <fullName evidence="1">Uncharacterized protein</fullName>
    </submittedName>
</protein>
<gene>
    <name evidence="1" type="ORF">NIES1031_16390</name>
</gene>
<organism evidence="1 2">
    <name type="scientific">Chroogloeocystis siderophila 5.2 s.c.1</name>
    <dbReference type="NCBI Taxonomy" id="247279"/>
    <lineage>
        <taxon>Bacteria</taxon>
        <taxon>Bacillati</taxon>
        <taxon>Cyanobacteriota</taxon>
        <taxon>Cyanophyceae</taxon>
        <taxon>Oscillatoriophycideae</taxon>
        <taxon>Chroococcales</taxon>
        <taxon>Chroococcaceae</taxon>
        <taxon>Chroogloeocystis</taxon>
    </lineage>
</organism>
<dbReference type="EMBL" id="MRCC01000013">
    <property type="protein sequence ID" value="OKH24356.1"/>
    <property type="molecule type" value="Genomic_DNA"/>
</dbReference>
<proteinExistence type="predicted"/>
<accession>A0A1U7HL90</accession>
<evidence type="ECO:0000313" key="1">
    <source>
        <dbReference type="EMBL" id="OKH24356.1"/>
    </source>
</evidence>
<reference evidence="1 2" key="1">
    <citation type="submission" date="2016-11" db="EMBL/GenBank/DDBJ databases">
        <title>Draft Genome Sequences of Nine Cyanobacterial Strains from Diverse Habitats.</title>
        <authorList>
            <person name="Zhu T."/>
            <person name="Hou S."/>
            <person name="Lu X."/>
            <person name="Hess W.R."/>
        </authorList>
    </citation>
    <scope>NUCLEOTIDE SEQUENCE [LARGE SCALE GENOMIC DNA]</scope>
    <source>
        <strain evidence="1 2">5.2 s.c.1</strain>
    </source>
</reference>
<keyword evidence="2" id="KW-1185">Reference proteome</keyword>
<evidence type="ECO:0000313" key="2">
    <source>
        <dbReference type="Proteomes" id="UP000185984"/>
    </source>
</evidence>
<comment type="caution">
    <text evidence="1">The sequence shown here is derived from an EMBL/GenBank/DDBJ whole genome shotgun (WGS) entry which is preliminary data.</text>
</comment>
<dbReference type="AlphaFoldDB" id="A0A1U7HL90"/>